<evidence type="ECO:0000313" key="2">
    <source>
        <dbReference type="Proteomes" id="UP000075320"/>
    </source>
</evidence>
<dbReference type="EMBL" id="LUKE01000002">
    <property type="protein sequence ID" value="KYG64645.1"/>
    <property type="molecule type" value="Genomic_DNA"/>
</dbReference>
<protein>
    <submittedName>
        <fullName evidence="1">Uncharacterized protein</fullName>
    </submittedName>
</protein>
<name>A0A150WLD9_BDEBC</name>
<dbReference type="Proteomes" id="UP000075320">
    <property type="component" value="Unassembled WGS sequence"/>
</dbReference>
<proteinExistence type="predicted"/>
<dbReference type="RefSeq" id="WP_061835156.1">
    <property type="nucleotide sequence ID" value="NZ_LUKE01000002.1"/>
</dbReference>
<reference evidence="1 2" key="1">
    <citation type="submission" date="2016-03" db="EMBL/GenBank/DDBJ databases">
        <authorList>
            <person name="Ploux O."/>
        </authorList>
    </citation>
    <scope>NUCLEOTIDE SEQUENCE [LARGE SCALE GENOMIC DNA]</scope>
    <source>
        <strain evidence="1 2">R0</strain>
    </source>
</reference>
<sequence>MKFREIKWFVVIQALAALFVFWGARAEAQSQSGERRQFLFNLGFEDYSKQIREALDKGAFEHELNRRQMNRNALMYESINASRELSIFIWNALDSQNLTEQKLEVLSQFTAKMLALKPLAPETDFPIEIMELADNERDIELAKWLDKQRRLQMETHTRKIVADIGFLLAEPGKELSSQELSKVYKLASVIVERTYLDELIGNTRFFGRSLLALLAREEKIGRLVAKDTLARVGALLKKAYGLRVENFIGDTMVMDGKDGDKLVKIKDGTQMLTKNLSAESLTISIAAIPKNLILRWKARFKGLVGNPLSSPFYVSAHDVASGITLNHRVRDLVSQSDTMIETGLSHIVYYQIKEDPRTGIKMPRVIHNYPSAVADASEKTANTGGVIITYPEQVIDRSHHSQVYFAHFNEERFKTEAQKYIAAHGYSPEFFKDTIQLELSADGTPTKSENAVSKPWKTKISENDFRDLHAETDAKVWSEKVLKRFTKTLENFSLRGVTFHWPDPYDFYILDSAYCSQTGEMAMQEAVNLPLEMQKSSWHWGLKALAKIGALGEYLEKSERWAALGKKLKSLPGVEKSLKITQIRIMAPSNLVIQKYMDGERIPLRSLNLEQRFSTSYGSYREFNEMRVRQLENILPRSNPEFKVLETKFIDPVRSFAASVRDIEYSFVMRASRGLTTHIDVSHIAAEGGRLGDQNLNRYNHGLLQCKRVFQ</sequence>
<evidence type="ECO:0000313" key="1">
    <source>
        <dbReference type="EMBL" id="KYG64645.1"/>
    </source>
</evidence>
<gene>
    <name evidence="1" type="ORF">AZI86_10540</name>
</gene>
<dbReference type="AlphaFoldDB" id="A0A150WLD9"/>
<organism evidence="1 2">
    <name type="scientific">Bdellovibrio bacteriovorus</name>
    <dbReference type="NCBI Taxonomy" id="959"/>
    <lineage>
        <taxon>Bacteria</taxon>
        <taxon>Pseudomonadati</taxon>
        <taxon>Bdellovibrionota</taxon>
        <taxon>Bdellovibrionia</taxon>
        <taxon>Bdellovibrionales</taxon>
        <taxon>Pseudobdellovibrionaceae</taxon>
        <taxon>Bdellovibrio</taxon>
    </lineage>
</organism>
<comment type="caution">
    <text evidence="1">The sequence shown here is derived from an EMBL/GenBank/DDBJ whole genome shotgun (WGS) entry which is preliminary data.</text>
</comment>
<keyword evidence="2" id="KW-1185">Reference proteome</keyword>
<accession>A0A150WLD9</accession>